<protein>
    <submittedName>
        <fullName evidence="1">Uncharacterized protein</fullName>
    </submittedName>
</protein>
<keyword evidence="2" id="KW-1185">Reference proteome</keyword>
<reference evidence="1" key="1">
    <citation type="submission" date="2023-11" db="EMBL/GenBank/DDBJ databases">
        <title>Genome assemblies of two species of porcelain crab, Petrolisthes cinctipes and Petrolisthes manimaculis (Anomura: Porcellanidae).</title>
        <authorList>
            <person name="Angst P."/>
        </authorList>
    </citation>
    <scope>NUCLEOTIDE SEQUENCE</scope>
    <source>
        <strain evidence="1">PB745_02</strain>
        <tissue evidence="1">Gill</tissue>
    </source>
</reference>
<evidence type="ECO:0000313" key="1">
    <source>
        <dbReference type="EMBL" id="KAK4303973.1"/>
    </source>
</evidence>
<dbReference type="AlphaFoldDB" id="A0AAE1P8Z9"/>
<name>A0AAE1P8Z9_9EUCA</name>
<comment type="caution">
    <text evidence="1">The sequence shown here is derived from an EMBL/GenBank/DDBJ whole genome shotgun (WGS) entry which is preliminary data.</text>
</comment>
<organism evidence="1 2">
    <name type="scientific">Petrolisthes manimaculis</name>
    <dbReference type="NCBI Taxonomy" id="1843537"/>
    <lineage>
        <taxon>Eukaryota</taxon>
        <taxon>Metazoa</taxon>
        <taxon>Ecdysozoa</taxon>
        <taxon>Arthropoda</taxon>
        <taxon>Crustacea</taxon>
        <taxon>Multicrustacea</taxon>
        <taxon>Malacostraca</taxon>
        <taxon>Eumalacostraca</taxon>
        <taxon>Eucarida</taxon>
        <taxon>Decapoda</taxon>
        <taxon>Pleocyemata</taxon>
        <taxon>Anomura</taxon>
        <taxon>Galatheoidea</taxon>
        <taxon>Porcellanidae</taxon>
        <taxon>Petrolisthes</taxon>
    </lineage>
</organism>
<dbReference type="EMBL" id="JAWZYT010002502">
    <property type="protein sequence ID" value="KAK4303973.1"/>
    <property type="molecule type" value="Genomic_DNA"/>
</dbReference>
<accession>A0AAE1P8Z9</accession>
<sequence>MKCGGAARARPAPASWGRPLLQEEPRYQLVEGHSGCTFLVLIAHRRPDLDSGCKYYLSGSCDPLARTPPHSLAVLSTRVNSYPPHLLFQPGAG</sequence>
<dbReference type="Proteomes" id="UP001292094">
    <property type="component" value="Unassembled WGS sequence"/>
</dbReference>
<proteinExistence type="predicted"/>
<gene>
    <name evidence="1" type="ORF">Pmani_024056</name>
</gene>
<evidence type="ECO:0000313" key="2">
    <source>
        <dbReference type="Proteomes" id="UP001292094"/>
    </source>
</evidence>